<keyword evidence="30" id="KW-1185">Reference proteome</keyword>
<comment type="subcellular location">
    <subcellularLocation>
        <location evidence="16">Cell membrane</location>
        <topology evidence="16">Peripheral membrane protein</topology>
        <orientation evidence="16">Cytoplasmic side</orientation>
    </subcellularLocation>
    <subcellularLocation>
        <location evidence="2 16">Cytoplasm</location>
    </subcellularLocation>
    <text evidence="16">Distribution is 50-50.</text>
</comment>
<dbReference type="EMBL" id="WNCN01000002">
    <property type="protein sequence ID" value="MTU38327.1"/>
    <property type="molecule type" value="Genomic_DNA"/>
</dbReference>
<dbReference type="OrthoDB" id="9805579at2"/>
<dbReference type="InterPro" id="IPR027417">
    <property type="entry name" value="P-loop_NTPase"/>
</dbReference>
<evidence type="ECO:0000256" key="9">
    <source>
        <dbReference type="ARBA" id="ARBA00022741"/>
    </source>
</evidence>
<dbReference type="PROSITE" id="PS51192">
    <property type="entry name" value="HELICASE_ATP_BIND_1"/>
    <property type="match status" value="1"/>
</dbReference>
<dbReference type="Proteomes" id="UP001055114">
    <property type="component" value="Unassembled WGS sequence"/>
</dbReference>
<dbReference type="InterPro" id="IPR044722">
    <property type="entry name" value="SecA_SF2_C"/>
</dbReference>
<evidence type="ECO:0000256" key="13">
    <source>
        <dbReference type="ARBA" id="ARBA00022967"/>
    </source>
</evidence>
<reference evidence="22" key="3">
    <citation type="submission" date="2022-01" db="EMBL/GenBank/DDBJ databases">
        <title>Novel bile acid biosynthetic pathways are enriched in the microbiome of centenarians.</title>
        <authorList>
            <person name="Sato Y."/>
            <person name="Atarashi K."/>
            <person name="Plichta R.D."/>
            <person name="Arai Y."/>
            <person name="Sasajima S."/>
            <person name="Kearney M.S."/>
            <person name="Suda W."/>
            <person name="Takeshita K."/>
            <person name="Sasaki T."/>
            <person name="Okamoto S."/>
            <person name="Skelly N.A."/>
            <person name="Okamura Y."/>
            <person name="Vlamakis H."/>
            <person name="Li Y."/>
            <person name="Tanoue T."/>
            <person name="Takei H."/>
            <person name="Nittono H."/>
            <person name="Narushima S."/>
            <person name="Irie J."/>
            <person name="Itoh H."/>
            <person name="Moriya K."/>
            <person name="Sugiura Y."/>
            <person name="Suematsu M."/>
            <person name="Moritoki N."/>
            <person name="Shibata S."/>
            <person name="Littman R.D."/>
            <person name="Fischbach A.M."/>
            <person name="Uwamino Y."/>
            <person name="Inoue T."/>
            <person name="Honda A."/>
            <person name="Hattori M."/>
            <person name="Murai T."/>
            <person name="Xavier J.R."/>
            <person name="Hirose N."/>
            <person name="Honda K."/>
        </authorList>
    </citation>
    <scope>NUCLEOTIDE SEQUENCE</scope>
    <source>
        <strain evidence="22">CE91-St3</strain>
    </source>
</reference>
<feature type="domain" description="SecA family profile" evidence="21">
    <location>
        <begin position="4"/>
        <end position="771"/>
    </location>
</feature>
<dbReference type="GO" id="GO:0017038">
    <property type="term" value="P:protein import"/>
    <property type="evidence" value="ECO:0007669"/>
    <property type="project" value="InterPro"/>
</dbReference>
<evidence type="ECO:0000313" key="31">
    <source>
        <dbReference type="Proteomes" id="UP000437446"/>
    </source>
</evidence>
<dbReference type="InterPro" id="IPR001650">
    <property type="entry name" value="Helicase_C-like"/>
</dbReference>
<dbReference type="InterPro" id="IPR004027">
    <property type="entry name" value="SEC_C_motif"/>
</dbReference>
<dbReference type="EMBL" id="WNCR01000007">
    <property type="protein sequence ID" value="MTU30240.1"/>
    <property type="molecule type" value="Genomic_DNA"/>
</dbReference>
<keyword evidence="10" id="KW-0862">Zinc</keyword>
<comment type="subunit">
    <text evidence="16">Monomer and homodimer. Part of the essential Sec protein translocation apparatus which comprises SecA, SecYEG and auxiliary proteins SecDF. Other proteins may also be involved.</text>
</comment>
<reference evidence="28 29" key="1">
    <citation type="submission" date="2018-08" db="EMBL/GenBank/DDBJ databases">
        <title>A genome reference for cultivated species of the human gut microbiota.</title>
        <authorList>
            <person name="Zou Y."/>
            <person name="Xue W."/>
            <person name="Luo G."/>
        </authorList>
    </citation>
    <scope>NUCLEOTIDE SEQUENCE [LARGE SCALE GENOMIC DNA]</scope>
    <source>
        <strain evidence="27 29">AM34-17</strain>
        <strain evidence="26 28">OM05-11AA</strain>
    </source>
</reference>
<dbReference type="FunFam" id="3.40.50.300:FF:000694">
    <property type="entry name" value="Preprotein translocase subunit SecA"/>
    <property type="match status" value="1"/>
</dbReference>
<dbReference type="EMBL" id="QSUP01000012">
    <property type="protein sequence ID" value="RGN51100.1"/>
    <property type="molecule type" value="Genomic_DNA"/>
</dbReference>
<dbReference type="Pfam" id="PF02810">
    <property type="entry name" value="SEC-C"/>
    <property type="match status" value="1"/>
</dbReference>
<dbReference type="GO" id="GO:0031522">
    <property type="term" value="C:cell envelope Sec protein transport complex"/>
    <property type="evidence" value="ECO:0007669"/>
    <property type="project" value="TreeGrafter"/>
</dbReference>
<dbReference type="GO" id="GO:0005524">
    <property type="term" value="F:ATP binding"/>
    <property type="evidence" value="ECO:0007669"/>
    <property type="project" value="UniProtKB-UniRule"/>
</dbReference>
<reference evidence="30 31" key="2">
    <citation type="journal article" date="2019" name="Nat. Med.">
        <title>A library of human gut bacterial isolates paired with longitudinal multiomics data enables mechanistic microbiome research.</title>
        <authorList>
            <person name="Poyet M."/>
            <person name="Groussin M."/>
            <person name="Gibbons S.M."/>
            <person name="Avila-Pacheco J."/>
            <person name="Jiang X."/>
            <person name="Kearney S.M."/>
            <person name="Perrotta A.R."/>
            <person name="Berdy B."/>
            <person name="Zhao S."/>
            <person name="Lieberman T.D."/>
            <person name="Swanson P.K."/>
            <person name="Smith M."/>
            <person name="Roesemann S."/>
            <person name="Alexander J.E."/>
            <person name="Rich S.A."/>
            <person name="Livny J."/>
            <person name="Vlamakis H."/>
            <person name="Clish C."/>
            <person name="Bullock K."/>
            <person name="Deik A."/>
            <person name="Scott J."/>
            <person name="Pierce K.A."/>
            <person name="Xavier R.J."/>
            <person name="Alm E.J."/>
        </authorList>
    </citation>
    <scope>NUCLEOTIDE SEQUENCE [LARGE SCALE GENOMIC DNA]</scope>
    <source>
        <strain evidence="25 32">BIOML-A11</strain>
        <strain evidence="23 31">BIOML-A25</strain>
        <strain evidence="24 30">BIOML-A29</strain>
    </source>
</reference>
<dbReference type="InterPro" id="IPR036670">
    <property type="entry name" value="SecA_X-link_sf"/>
</dbReference>
<dbReference type="GO" id="GO:0046872">
    <property type="term" value="F:metal ion binding"/>
    <property type="evidence" value="ECO:0007669"/>
    <property type="project" value="UniProtKB-KW"/>
</dbReference>
<evidence type="ECO:0000256" key="16">
    <source>
        <dbReference type="HAMAP-Rule" id="MF_01382"/>
    </source>
</evidence>
<comment type="function">
    <text evidence="16">Part of the Sec protein translocase complex. Interacts with the SecYEG preprotein conducting channel. Has a central role in coupling the hydrolysis of ATP to the transfer of proteins into and across the cell membrane, serving as an ATP-driven molecular motor driving the stepwise translocation of polypeptide chains across the membrane.</text>
</comment>
<dbReference type="InterPro" id="IPR011130">
    <property type="entry name" value="SecA_preprotein_X-link_dom"/>
</dbReference>
<evidence type="ECO:0000313" key="23">
    <source>
        <dbReference type="EMBL" id="MTU30240.1"/>
    </source>
</evidence>
<dbReference type="InterPro" id="IPR011115">
    <property type="entry name" value="SecA_DEAD"/>
</dbReference>
<dbReference type="STRING" id="46503.ERS852463_02443"/>
<dbReference type="EMBL" id="BQNZ01000001">
    <property type="protein sequence ID" value="GKH71126.1"/>
    <property type="molecule type" value="Genomic_DNA"/>
</dbReference>
<comment type="similarity">
    <text evidence="3 16">Belongs to the SecA family.</text>
</comment>
<evidence type="ECO:0000256" key="5">
    <source>
        <dbReference type="ARBA" id="ARBA00022475"/>
    </source>
</evidence>
<evidence type="ECO:0000313" key="29">
    <source>
        <dbReference type="Proteomes" id="UP000286260"/>
    </source>
</evidence>
<feature type="compositionally biased region" description="Basic and acidic residues" evidence="18">
    <location>
        <begin position="1055"/>
        <end position="1071"/>
    </location>
</feature>
<evidence type="ECO:0000259" key="19">
    <source>
        <dbReference type="PROSITE" id="PS51192"/>
    </source>
</evidence>
<accession>A0A355VRC4</accession>
<dbReference type="GO" id="GO:0008564">
    <property type="term" value="F:protein-exporting ATPase activity"/>
    <property type="evidence" value="ECO:0007669"/>
    <property type="project" value="UniProtKB-EC"/>
</dbReference>
<comment type="cofactor">
    <cofactor evidence="1">
        <name>Zn(2+)</name>
        <dbReference type="ChEBI" id="CHEBI:29105"/>
    </cofactor>
</comment>
<feature type="binding site" evidence="16">
    <location>
        <position position="693"/>
    </location>
    <ligand>
        <name>ATP</name>
        <dbReference type="ChEBI" id="CHEBI:30616"/>
    </ligand>
</feature>
<dbReference type="PANTHER" id="PTHR30612">
    <property type="entry name" value="SECA INNER MEMBRANE COMPONENT OF SEC PROTEIN SECRETION SYSTEM"/>
    <property type="match status" value="1"/>
</dbReference>
<dbReference type="FunFam" id="3.40.50.300:FF:000246">
    <property type="entry name" value="Preprotein translocase subunit SecA"/>
    <property type="match status" value="1"/>
</dbReference>
<evidence type="ECO:0000313" key="30">
    <source>
        <dbReference type="Proteomes" id="UP000434916"/>
    </source>
</evidence>
<keyword evidence="8" id="KW-0479">Metal-binding</keyword>
<keyword evidence="7" id="KW-0997">Cell inner membrane</keyword>
<dbReference type="EMBL" id="WNDD01000003">
    <property type="protein sequence ID" value="MTV00840.1"/>
    <property type="molecule type" value="Genomic_DNA"/>
</dbReference>
<comment type="caution">
    <text evidence="25">The sequence shown here is derived from an EMBL/GenBank/DDBJ whole genome shotgun (WGS) entry which is preliminary data.</text>
</comment>
<dbReference type="Gene3D" id="3.90.1440.10">
    <property type="entry name" value="SecA, preprotein cross-linking domain"/>
    <property type="match status" value="1"/>
</dbReference>
<proteinExistence type="inferred from homology"/>
<keyword evidence="17" id="KW-0175">Coiled coil</keyword>
<feature type="coiled-coil region" evidence="17">
    <location>
        <begin position="41"/>
        <end position="79"/>
    </location>
</feature>
<dbReference type="PROSITE" id="PS51196">
    <property type="entry name" value="SECA_MOTOR_DEAD"/>
    <property type="match status" value="1"/>
</dbReference>
<evidence type="ECO:0000256" key="18">
    <source>
        <dbReference type="SAM" id="MobiDB-lite"/>
    </source>
</evidence>
<keyword evidence="12 16" id="KW-0653">Protein transport</keyword>
<dbReference type="InterPro" id="IPR036266">
    <property type="entry name" value="SecA_Wing/Scaffold_sf"/>
</dbReference>
<dbReference type="PRINTS" id="PR00906">
    <property type="entry name" value="SECA"/>
</dbReference>
<protein>
    <recommendedName>
        <fullName evidence="16">Protein translocase subunit SecA</fullName>
        <ecNumber evidence="16">7.4.2.8</ecNumber>
    </recommendedName>
</protein>
<dbReference type="Pfam" id="PF07517">
    <property type="entry name" value="SecA_DEAD"/>
    <property type="match status" value="1"/>
</dbReference>
<dbReference type="Pfam" id="PF01043">
    <property type="entry name" value="SecA_PP_bind"/>
    <property type="match status" value="1"/>
</dbReference>
<name>A0A355VRC4_9BACT</name>
<feature type="domain" description="Helicase C-terminal" evidence="20">
    <location>
        <begin position="603"/>
        <end position="787"/>
    </location>
</feature>
<dbReference type="InterPro" id="IPR014018">
    <property type="entry name" value="SecA_motor_DEAD"/>
</dbReference>
<evidence type="ECO:0000259" key="20">
    <source>
        <dbReference type="PROSITE" id="PS51194"/>
    </source>
</evidence>
<dbReference type="NCBIfam" id="NF009538">
    <property type="entry name" value="PRK12904.1"/>
    <property type="match status" value="1"/>
</dbReference>
<evidence type="ECO:0000313" key="26">
    <source>
        <dbReference type="EMBL" id="RGN51100.1"/>
    </source>
</evidence>
<dbReference type="AlphaFoldDB" id="A0A355VRC4"/>
<feature type="domain" description="Helicase ATP-binding" evidence="19">
    <location>
        <begin position="177"/>
        <end position="336"/>
    </location>
</feature>
<evidence type="ECO:0000256" key="14">
    <source>
        <dbReference type="ARBA" id="ARBA00023010"/>
    </source>
</evidence>
<organism evidence="25 32">
    <name type="scientific">Parabacteroides merdae</name>
    <dbReference type="NCBI Taxonomy" id="46503"/>
    <lineage>
        <taxon>Bacteria</taxon>
        <taxon>Pseudomonadati</taxon>
        <taxon>Bacteroidota</taxon>
        <taxon>Bacteroidia</taxon>
        <taxon>Bacteroidales</taxon>
        <taxon>Tannerellaceae</taxon>
        <taxon>Parabacteroides</taxon>
    </lineage>
</organism>
<dbReference type="Proteomes" id="UP000482671">
    <property type="component" value="Unassembled WGS sequence"/>
</dbReference>
<dbReference type="GO" id="GO:0043952">
    <property type="term" value="P:protein transport by the Sec complex"/>
    <property type="evidence" value="ECO:0007669"/>
    <property type="project" value="TreeGrafter"/>
</dbReference>
<evidence type="ECO:0000313" key="22">
    <source>
        <dbReference type="EMBL" id="GKH71126.1"/>
    </source>
</evidence>
<dbReference type="InterPro" id="IPR014001">
    <property type="entry name" value="Helicase_ATP-bd"/>
</dbReference>
<dbReference type="EC" id="7.4.2.8" evidence="16"/>
<dbReference type="Pfam" id="PF07516">
    <property type="entry name" value="SecA_SW"/>
    <property type="match status" value="1"/>
</dbReference>
<dbReference type="EMBL" id="QSII01000001">
    <property type="protein sequence ID" value="RHC90109.1"/>
    <property type="molecule type" value="Genomic_DNA"/>
</dbReference>
<dbReference type="InterPro" id="IPR000185">
    <property type="entry name" value="SecA"/>
</dbReference>
<evidence type="ECO:0000256" key="1">
    <source>
        <dbReference type="ARBA" id="ARBA00001947"/>
    </source>
</evidence>
<dbReference type="GO" id="GO:0065002">
    <property type="term" value="P:intracellular protein transmembrane transport"/>
    <property type="evidence" value="ECO:0007669"/>
    <property type="project" value="UniProtKB-UniRule"/>
</dbReference>
<dbReference type="Pfam" id="PF21090">
    <property type="entry name" value="P-loop_SecA"/>
    <property type="match status" value="1"/>
</dbReference>
<dbReference type="RefSeq" id="WP_005636340.1">
    <property type="nucleotide sequence ID" value="NZ_BAABYG010000001.1"/>
</dbReference>
<keyword evidence="4 16" id="KW-0813">Transport</keyword>
<dbReference type="PANTHER" id="PTHR30612:SF0">
    <property type="entry name" value="CHLOROPLAST PROTEIN-TRANSPORTING ATPASE"/>
    <property type="match status" value="1"/>
</dbReference>
<dbReference type="GO" id="GO:0005886">
    <property type="term" value="C:plasma membrane"/>
    <property type="evidence" value="ECO:0007669"/>
    <property type="project" value="UniProtKB-SubCell"/>
</dbReference>
<dbReference type="InterPro" id="IPR011116">
    <property type="entry name" value="SecA_Wing/Scaffold"/>
</dbReference>
<evidence type="ECO:0000259" key="21">
    <source>
        <dbReference type="PROSITE" id="PS51196"/>
    </source>
</evidence>
<dbReference type="Gene3D" id="3.40.50.300">
    <property type="entry name" value="P-loop containing nucleotide triphosphate hydrolases"/>
    <property type="match status" value="2"/>
</dbReference>
<dbReference type="Proteomes" id="UP000437446">
    <property type="component" value="Unassembled WGS sequence"/>
</dbReference>
<evidence type="ECO:0000313" key="28">
    <source>
        <dbReference type="Proteomes" id="UP000261088"/>
    </source>
</evidence>
<dbReference type="Proteomes" id="UP000261088">
    <property type="component" value="Unassembled WGS sequence"/>
</dbReference>
<keyword evidence="9 16" id="KW-0547">Nucleotide-binding</keyword>
<keyword evidence="5 16" id="KW-1003">Cell membrane</keyword>
<dbReference type="CDD" id="cd18803">
    <property type="entry name" value="SF2_C_secA"/>
    <property type="match status" value="1"/>
</dbReference>
<dbReference type="SMART" id="SM00957">
    <property type="entry name" value="SecA_DEAD"/>
    <property type="match status" value="1"/>
</dbReference>
<dbReference type="PROSITE" id="PS01312">
    <property type="entry name" value="SECA"/>
    <property type="match status" value="1"/>
</dbReference>
<dbReference type="SMART" id="SM00958">
    <property type="entry name" value="SecA_PP_bind"/>
    <property type="match status" value="1"/>
</dbReference>
<feature type="binding site" evidence="16">
    <location>
        <position position="175"/>
    </location>
    <ligand>
        <name>ATP</name>
        <dbReference type="ChEBI" id="CHEBI:30616"/>
    </ligand>
</feature>
<evidence type="ECO:0000256" key="11">
    <source>
        <dbReference type="ARBA" id="ARBA00022840"/>
    </source>
</evidence>
<dbReference type="NCBIfam" id="NF009536">
    <property type="entry name" value="PRK12901.1"/>
    <property type="match status" value="1"/>
</dbReference>
<evidence type="ECO:0000256" key="2">
    <source>
        <dbReference type="ARBA" id="ARBA00004496"/>
    </source>
</evidence>
<dbReference type="GO" id="GO:0005829">
    <property type="term" value="C:cytosol"/>
    <property type="evidence" value="ECO:0007669"/>
    <property type="project" value="TreeGrafter"/>
</dbReference>
<keyword evidence="15 16" id="KW-0472">Membrane</keyword>
<gene>
    <name evidence="16 25" type="primary">secA</name>
    <name evidence="22" type="ORF">CE91St3_09890</name>
    <name evidence="27" type="ORF">DW828_00770</name>
    <name evidence="26" type="ORF">DXB61_11315</name>
    <name evidence="23" type="ORF">GMD66_13690</name>
    <name evidence="24" type="ORF">GMD82_02115</name>
    <name evidence="25" type="ORF">GME02_04000</name>
</gene>
<evidence type="ECO:0000256" key="8">
    <source>
        <dbReference type="ARBA" id="ARBA00022723"/>
    </source>
</evidence>
<dbReference type="CDD" id="cd17928">
    <property type="entry name" value="DEXDc_SecA"/>
    <property type="match status" value="1"/>
</dbReference>
<evidence type="ECO:0000256" key="6">
    <source>
        <dbReference type="ARBA" id="ARBA00022490"/>
    </source>
</evidence>
<dbReference type="Proteomes" id="UP000434916">
    <property type="component" value="Unassembled WGS sequence"/>
</dbReference>
<dbReference type="PROSITE" id="PS51194">
    <property type="entry name" value="HELICASE_CTER"/>
    <property type="match status" value="1"/>
</dbReference>
<keyword evidence="11 16" id="KW-0067">ATP-binding</keyword>
<evidence type="ECO:0000256" key="7">
    <source>
        <dbReference type="ARBA" id="ARBA00022519"/>
    </source>
</evidence>
<evidence type="ECO:0000313" key="32">
    <source>
        <dbReference type="Proteomes" id="UP000482671"/>
    </source>
</evidence>
<dbReference type="GeneID" id="49204963"/>
<evidence type="ECO:0000256" key="12">
    <source>
        <dbReference type="ARBA" id="ARBA00022927"/>
    </source>
</evidence>
<dbReference type="GO" id="GO:0006605">
    <property type="term" value="P:protein targeting"/>
    <property type="evidence" value="ECO:0007669"/>
    <property type="project" value="UniProtKB-UniRule"/>
</dbReference>
<keyword evidence="13 16" id="KW-1278">Translocase</keyword>
<keyword evidence="6 16" id="KW-0963">Cytoplasm</keyword>
<dbReference type="SUPFAM" id="SSF81886">
    <property type="entry name" value="Helical scaffold and wing domains of SecA"/>
    <property type="match status" value="1"/>
</dbReference>
<evidence type="ECO:0000313" key="27">
    <source>
        <dbReference type="EMBL" id="RHC90109.1"/>
    </source>
</evidence>
<evidence type="ECO:0000256" key="10">
    <source>
        <dbReference type="ARBA" id="ARBA00022833"/>
    </source>
</evidence>
<dbReference type="Gene3D" id="1.10.3060.10">
    <property type="entry name" value="Helical scaffold and wing domains of SecA"/>
    <property type="match status" value="1"/>
</dbReference>
<dbReference type="SUPFAM" id="SSF52540">
    <property type="entry name" value="P-loop containing nucleoside triphosphate hydrolases"/>
    <property type="match status" value="2"/>
</dbReference>
<feature type="binding site" evidence="16">
    <location>
        <begin position="193"/>
        <end position="197"/>
    </location>
    <ligand>
        <name>ATP</name>
        <dbReference type="ChEBI" id="CHEBI:30616"/>
    </ligand>
</feature>
<evidence type="ECO:0000256" key="3">
    <source>
        <dbReference type="ARBA" id="ARBA00007650"/>
    </source>
</evidence>
<evidence type="ECO:0000256" key="17">
    <source>
        <dbReference type="SAM" id="Coils"/>
    </source>
</evidence>
<evidence type="ECO:0000256" key="15">
    <source>
        <dbReference type="ARBA" id="ARBA00023136"/>
    </source>
</evidence>
<evidence type="ECO:0000256" key="4">
    <source>
        <dbReference type="ARBA" id="ARBA00022448"/>
    </source>
</evidence>
<keyword evidence="14 16" id="KW-0811">Translocation</keyword>
<sequence>MGFNEFMTKLFGNKSQRDLKEITPYVDKIKAVYPSIQKLSNDELRAKTDEIKQRIQDYVADERAKVEELRKGIDNKELEEREAIWAEVDKIEKNITEKMEVVLEEVLPEVFSIMKDTARRFSENETIEVTANDFDRNLATKYDFVEINGDKAIYHNHWVAGGNEITWDMVHYDVQLFGGVVLHKGKIAEMATGEGKTLVATLPVFLNALTRNGVHVVTVNDYLSKRDSEWMGPLYMFHGLSVDCIDKHQPNSDARRAAYNADITFGTNNEFGFDYLRDNMAISPNDLVQRKHNYAIVDEVDSVLIDDARTPLIISGPIPRGEEQLFEQFRPNVEVVVNAQKDLCSKMLIEAKKKMASSDQKEVEEGSIQLYRSFKGYPRNKALIKFLSEQGVKAQMLKTEEYFMSENMRHMHEATDELYFVIDEKNNSIELTDKGIDLLTGKTDDPTFFVLPDITSQLSELEHIQNEEEKQAKKDELLANYSVKSERVHTINQLLKAYTLFEKDDEYVVMDNKVMIVDEQTGRIMDGRRYSDGLHQAIEAKERVKVEAATQTFATITLQNYFRMYHKLSGMTGTAETEAGEFWDIYKLDVVVIPTNRPIARNDMNDRIYKTKREKYNAVIEEIVRLTEAGRPVLVGTTSVEISELLSRMLTMRKIKHNVLNAKLHQKEAEIVATAGQSSTVTIATNMAGRGTDIKLSQEVKAAGGLAIIGTERHESRRVDRQLRGRAGRQGDPGSSVFFVSLEDDLMRLFASEKIAGLMDKLGFKEGEVLEHSMLSKSVERAQKKVEENNFGIRKRLLEYDDVMNSQRNVIYTRRRHALMGERIGLDVLNTIYDTSVAIVDQHADGDYEGFKLELFKTFAMECPFTEEEFKNGKADKLADKLFDEALQLFKRRMERMTQVANPVIKQVYEHQGAMYENIMIPITDGKRMYNVSCNLKEAYETESKAITKAFQKSIVLHTIDEAWKEHLREMDELRHSVQNASYENKDPLLIYKLESYNLFKNMVDMMNRKTAAVLMRGQIPVREEPTEEEKQAMAARQAAMEEAARQRIAIQRAEAERHQDMSKYRTEKTDISGNNNPEERAQQQPRQEPVRAEKRVGRNDPCPCGSGKKYKNCHGQGL</sequence>
<dbReference type="SUPFAM" id="SSF81767">
    <property type="entry name" value="Pre-protein crosslinking domain of SecA"/>
    <property type="match status" value="1"/>
</dbReference>
<evidence type="ECO:0000313" key="24">
    <source>
        <dbReference type="EMBL" id="MTU38327.1"/>
    </source>
</evidence>
<feature type="compositionally biased region" description="Basic and acidic residues" evidence="18">
    <location>
        <begin position="1089"/>
        <end position="1099"/>
    </location>
</feature>
<dbReference type="InterPro" id="IPR020937">
    <property type="entry name" value="SecA_CS"/>
</dbReference>
<feature type="region of interest" description="Disordered" evidence="18">
    <location>
        <begin position="1055"/>
        <end position="1119"/>
    </location>
</feature>
<comment type="catalytic activity">
    <reaction evidence="16">
        <text>ATP + H2O + cellular proteinSide 1 = ADP + phosphate + cellular proteinSide 2.</text>
        <dbReference type="EC" id="7.4.2.8"/>
    </reaction>
</comment>
<evidence type="ECO:0000313" key="25">
    <source>
        <dbReference type="EMBL" id="MTV00840.1"/>
    </source>
</evidence>
<dbReference type="HAMAP" id="MF_01382">
    <property type="entry name" value="SecA"/>
    <property type="match status" value="1"/>
</dbReference>
<dbReference type="Proteomes" id="UP000286260">
    <property type="component" value="Unassembled WGS sequence"/>
</dbReference>